<dbReference type="GO" id="GO:0071555">
    <property type="term" value="P:cell wall organization"/>
    <property type="evidence" value="ECO:0007669"/>
    <property type="project" value="UniProtKB-KW"/>
</dbReference>
<keyword evidence="8 10" id="KW-0961">Cell wall biogenesis/degradation</keyword>
<accession>S9SBH4</accession>
<feature type="active site" description="Proton donor/acceptor" evidence="9">
    <location>
        <position position="161"/>
    </location>
</feature>
<dbReference type="GO" id="GO:0006508">
    <property type="term" value="P:proteolysis"/>
    <property type="evidence" value="ECO:0007669"/>
    <property type="project" value="UniProtKB-KW"/>
</dbReference>
<dbReference type="PATRIC" id="fig|1316936.3.peg.277"/>
<evidence type="ECO:0000256" key="8">
    <source>
        <dbReference type="ARBA" id="ARBA00023316"/>
    </source>
</evidence>
<keyword evidence="7 9" id="KW-0482">Metalloprotease</keyword>
<evidence type="ECO:0000313" key="11">
    <source>
        <dbReference type="EMBL" id="EPY03257.1"/>
    </source>
</evidence>
<dbReference type="STRING" id="1316936.K678_01401"/>
<proteinExistence type="inferred from homology"/>
<comment type="catalytic activity">
    <reaction evidence="1 9 10">
        <text>D-alanyl-D-alanine + H2O = 2 D-alanine</text>
        <dbReference type="Rhea" id="RHEA:20661"/>
        <dbReference type="ChEBI" id="CHEBI:15377"/>
        <dbReference type="ChEBI" id="CHEBI:57416"/>
        <dbReference type="ChEBI" id="CHEBI:57822"/>
        <dbReference type="EC" id="3.4.13.22"/>
    </reaction>
</comment>
<evidence type="ECO:0000313" key="12">
    <source>
        <dbReference type="Proteomes" id="UP000015350"/>
    </source>
</evidence>
<dbReference type="InterPro" id="IPR000755">
    <property type="entry name" value="A_A_dipeptidase"/>
</dbReference>
<feature type="binding site" evidence="9">
    <location>
        <position position="164"/>
    </location>
    <ligand>
        <name>Zn(2+)</name>
        <dbReference type="ChEBI" id="CHEBI:29105"/>
        <note>catalytic</note>
    </ligand>
</feature>
<gene>
    <name evidence="9" type="primary">ddpX</name>
    <name evidence="11" type="ORF">K678_01401</name>
</gene>
<feature type="site" description="Transition state stabilizer" evidence="9">
    <location>
        <position position="69"/>
    </location>
</feature>
<name>S9SBH4_MAGFU</name>
<dbReference type="Pfam" id="PF01427">
    <property type="entry name" value="Peptidase_M15"/>
    <property type="match status" value="1"/>
</dbReference>
<dbReference type="Proteomes" id="UP000015350">
    <property type="component" value="Unassembled WGS sequence"/>
</dbReference>
<evidence type="ECO:0000256" key="6">
    <source>
        <dbReference type="ARBA" id="ARBA00022997"/>
    </source>
</evidence>
<evidence type="ECO:0000256" key="10">
    <source>
        <dbReference type="PIRNR" id="PIRNR026671"/>
    </source>
</evidence>
<dbReference type="PANTHER" id="PTHR43126:SF1">
    <property type="entry name" value="D-ALANYL-D-ALANINE DIPEPTIDASE"/>
    <property type="match status" value="1"/>
</dbReference>
<dbReference type="CDD" id="cd14840">
    <property type="entry name" value="D-Ala-D-Ala_dipeptidase_Aad"/>
    <property type="match status" value="1"/>
</dbReference>
<dbReference type="eggNOG" id="COG2173">
    <property type="taxonomic scope" value="Bacteria"/>
</dbReference>
<feature type="binding site" evidence="9">
    <location>
        <position position="96"/>
    </location>
    <ligand>
        <name>Zn(2+)</name>
        <dbReference type="ChEBI" id="CHEBI:29105"/>
        <note>catalytic</note>
    </ligand>
</feature>
<evidence type="ECO:0000256" key="2">
    <source>
        <dbReference type="ARBA" id="ARBA00022670"/>
    </source>
</evidence>
<keyword evidence="2 9" id="KW-0645">Protease</keyword>
<dbReference type="Gene3D" id="3.30.1380.10">
    <property type="match status" value="1"/>
</dbReference>
<feature type="binding site" evidence="9">
    <location>
        <position position="103"/>
    </location>
    <ligand>
        <name>Zn(2+)</name>
        <dbReference type="ChEBI" id="CHEBI:29105"/>
        <note>catalytic</note>
    </ligand>
</feature>
<keyword evidence="5 9" id="KW-0862">Zinc</keyword>
<comment type="cofactor">
    <cofactor evidence="9">
        <name>Zn(2+)</name>
        <dbReference type="ChEBI" id="CHEBI:29105"/>
    </cofactor>
    <text evidence="9">Binds 1 zinc ion per subunit.</text>
</comment>
<dbReference type="PANTHER" id="PTHR43126">
    <property type="entry name" value="D-ALANYL-D-ALANINE DIPEPTIDASE"/>
    <property type="match status" value="1"/>
</dbReference>
<comment type="similarity">
    <text evidence="9 10">Belongs to the peptidase M15D family.</text>
</comment>
<dbReference type="SUPFAM" id="SSF55166">
    <property type="entry name" value="Hedgehog/DD-peptidase"/>
    <property type="match status" value="1"/>
</dbReference>
<organism evidence="11 12">
    <name type="scientific">Magnetospirillum fulvum MGU-K5</name>
    <dbReference type="NCBI Taxonomy" id="1316936"/>
    <lineage>
        <taxon>Bacteria</taxon>
        <taxon>Pseudomonadati</taxon>
        <taxon>Pseudomonadota</taxon>
        <taxon>Alphaproteobacteria</taxon>
        <taxon>Rhodospirillales</taxon>
        <taxon>Rhodospirillaceae</taxon>
        <taxon>Magnetospirillum</taxon>
    </lineage>
</organism>
<dbReference type="RefSeq" id="WP_021130668.1">
    <property type="nucleotide sequence ID" value="NZ_AQPH01000003.1"/>
</dbReference>
<dbReference type="AlphaFoldDB" id="S9SBH4"/>
<dbReference type="GO" id="GO:0160237">
    <property type="term" value="F:D-Ala-D-Ala dipeptidase activity"/>
    <property type="evidence" value="ECO:0007669"/>
    <property type="project" value="UniProtKB-EC"/>
</dbReference>
<keyword evidence="4 9" id="KW-0378">Hydrolase</keyword>
<dbReference type="GO" id="GO:0008237">
    <property type="term" value="F:metallopeptidase activity"/>
    <property type="evidence" value="ECO:0007669"/>
    <property type="project" value="UniProtKB-KW"/>
</dbReference>
<sequence>MSPLVPIAPSAFNIELALAYATADNFTGRPVYRPDAGSWLHADAAPLLTKAAALAYPLGLRLRILDAFRPAEAQWVLWGICPDPEFIADPHLGSTHSMGVAVDLDLIDIATGQPLDMGTGFDAFTPLSHHARLDISPEAQRHRALLLGLMIAAGWEYNHHEWWHYQMKEARSLYPILSDTVLGGHPMMP</sequence>
<dbReference type="GO" id="GO:0008270">
    <property type="term" value="F:zinc ion binding"/>
    <property type="evidence" value="ECO:0007669"/>
    <property type="project" value="UniProtKB-UniRule"/>
</dbReference>
<dbReference type="NCBIfam" id="NF007557">
    <property type="entry name" value="PRK10178.1"/>
    <property type="match status" value="1"/>
</dbReference>
<evidence type="ECO:0000256" key="9">
    <source>
        <dbReference type="HAMAP-Rule" id="MF_01924"/>
    </source>
</evidence>
<keyword evidence="3 9" id="KW-0479">Metal-binding</keyword>
<dbReference type="PIRSF" id="PIRSF026671">
    <property type="entry name" value="AA_dipeptidase"/>
    <property type="match status" value="1"/>
</dbReference>
<protein>
    <recommendedName>
        <fullName evidence="9 10">D-alanyl-D-alanine dipeptidase</fullName>
        <shortName evidence="9 10">D-Ala-D-Ala dipeptidase</shortName>
        <ecNumber evidence="9 10">3.4.13.22</ecNumber>
    </recommendedName>
</protein>
<dbReference type="OrthoDB" id="9801430at2"/>
<dbReference type="InterPro" id="IPR009045">
    <property type="entry name" value="Zn_M74/Hedgehog-like"/>
</dbReference>
<reference evidence="11 12" key="1">
    <citation type="submission" date="2013-04" db="EMBL/GenBank/DDBJ databases">
        <authorList>
            <person name="Kuznetsov B."/>
            <person name="Ivanovsky R."/>
        </authorList>
    </citation>
    <scope>NUCLEOTIDE SEQUENCE [LARGE SCALE GENOMIC DNA]</scope>
    <source>
        <strain evidence="11 12">MGU-K5</strain>
    </source>
</reference>
<evidence type="ECO:0000256" key="4">
    <source>
        <dbReference type="ARBA" id="ARBA00022801"/>
    </source>
</evidence>
<comment type="function">
    <text evidence="9 10">Catalyzes hydrolysis of the D-alanyl-D-alanine dipeptide.</text>
</comment>
<dbReference type="EC" id="3.4.13.22" evidence="9 10"/>
<dbReference type="HAMAP" id="MF_01924">
    <property type="entry name" value="A_A_dipeptidase"/>
    <property type="match status" value="1"/>
</dbReference>
<evidence type="ECO:0000256" key="7">
    <source>
        <dbReference type="ARBA" id="ARBA00023049"/>
    </source>
</evidence>
<evidence type="ECO:0000256" key="3">
    <source>
        <dbReference type="ARBA" id="ARBA00022723"/>
    </source>
</evidence>
<evidence type="ECO:0000256" key="1">
    <source>
        <dbReference type="ARBA" id="ARBA00001362"/>
    </source>
</evidence>
<evidence type="ECO:0000256" key="5">
    <source>
        <dbReference type="ARBA" id="ARBA00022833"/>
    </source>
</evidence>
<comment type="caution">
    <text evidence="11">The sequence shown here is derived from an EMBL/GenBank/DDBJ whole genome shotgun (WGS) entry which is preliminary data.</text>
</comment>
<dbReference type="EMBL" id="AQPH01000003">
    <property type="protein sequence ID" value="EPY03257.1"/>
    <property type="molecule type" value="Genomic_DNA"/>
</dbReference>
<keyword evidence="6 9" id="KW-0224">Dipeptidase</keyword>